<reference evidence="2 3" key="1">
    <citation type="submission" date="2019-07" db="EMBL/GenBank/DDBJ databases">
        <title>Complete Genome Sequence of Leptotrichia trevisanii Strain JMUB3935.</title>
        <authorList>
            <person name="Watanabe S."/>
            <person name="Cui L."/>
        </authorList>
    </citation>
    <scope>NUCLEOTIDE SEQUENCE [LARGE SCALE GENOMIC DNA]</scope>
    <source>
        <strain evidence="2 3">JMUB3935</strain>
    </source>
</reference>
<dbReference type="AlphaFoldDB" id="A0A510KU48"/>
<evidence type="ECO:0008006" key="4">
    <source>
        <dbReference type="Google" id="ProtNLM"/>
    </source>
</evidence>
<dbReference type="RefSeq" id="WP_146997447.1">
    <property type="nucleotide sequence ID" value="NZ_AP019840.1"/>
</dbReference>
<protein>
    <recommendedName>
        <fullName evidence="4">Lipoprotein</fullName>
    </recommendedName>
</protein>
<evidence type="ECO:0000256" key="1">
    <source>
        <dbReference type="SAM" id="SignalP"/>
    </source>
</evidence>
<gene>
    <name evidence="2" type="ORF">JMUB3935_2292</name>
</gene>
<name>A0A510KU48_9FUSO</name>
<dbReference type="EMBL" id="AP019840">
    <property type="protein sequence ID" value="BBM53305.1"/>
    <property type="molecule type" value="Genomic_DNA"/>
</dbReference>
<keyword evidence="1" id="KW-0732">Signal</keyword>
<proteinExistence type="predicted"/>
<evidence type="ECO:0000313" key="2">
    <source>
        <dbReference type="EMBL" id="BBM53305.1"/>
    </source>
</evidence>
<sequence length="196" mass="22920">MKSLKFVLLIIVSIICLNSCFTLASFCADHGCMMTGMPKATKKDPQGIYIVLDKKEYENYLKEILKRKKEYVEIEGRKILLPENITLKKYNHDSDGIFGGYGYLVSYYLYDKEKQIGFPLGFRLDENENLMTWLIDGTNEYVNKIGEHIYFSKSYPSEKDYVNRIGKDIYFTFGILSSTENEKKITNFLKELVKEW</sequence>
<organism evidence="2 3">
    <name type="scientific">Leptotrichia trevisanii</name>
    <dbReference type="NCBI Taxonomy" id="109328"/>
    <lineage>
        <taxon>Bacteria</taxon>
        <taxon>Fusobacteriati</taxon>
        <taxon>Fusobacteriota</taxon>
        <taxon>Fusobacteriia</taxon>
        <taxon>Fusobacteriales</taxon>
        <taxon>Leptotrichiaceae</taxon>
        <taxon>Leptotrichia</taxon>
    </lineage>
</organism>
<evidence type="ECO:0000313" key="3">
    <source>
        <dbReference type="Proteomes" id="UP000321378"/>
    </source>
</evidence>
<dbReference type="Proteomes" id="UP000321378">
    <property type="component" value="Chromosome"/>
</dbReference>
<feature type="signal peptide" evidence="1">
    <location>
        <begin position="1"/>
        <end position="24"/>
    </location>
</feature>
<accession>A0A510KU48</accession>
<feature type="chain" id="PRO_5021784883" description="Lipoprotein" evidence="1">
    <location>
        <begin position="25"/>
        <end position="196"/>
    </location>
</feature>